<dbReference type="Proteomes" id="UP000694863">
    <property type="component" value="Unplaced"/>
</dbReference>
<dbReference type="RefSeq" id="XP_012860220.2">
    <property type="nucleotide sequence ID" value="XM_013004766.2"/>
</dbReference>
<gene>
    <name evidence="5" type="primary">CCDC102B</name>
</gene>
<protein>
    <submittedName>
        <fullName evidence="5">Coiled-coil domain-containing protein 102B</fullName>
    </submittedName>
</protein>
<dbReference type="PANTHER" id="PTHR46292">
    <property type="entry name" value="COILED-COIL DOMAIN-CONTAINING PROTEIN 102A"/>
    <property type="match status" value="1"/>
</dbReference>
<evidence type="ECO:0000256" key="3">
    <source>
        <dbReference type="SAM" id="MobiDB-lite"/>
    </source>
</evidence>
<keyword evidence="4" id="KW-1185">Reference proteome</keyword>
<name>A0ABM0ZQI1_ECHTE</name>
<evidence type="ECO:0000313" key="4">
    <source>
        <dbReference type="Proteomes" id="UP000694863"/>
    </source>
</evidence>
<evidence type="ECO:0000256" key="1">
    <source>
        <dbReference type="ARBA" id="ARBA00023054"/>
    </source>
</evidence>
<organism evidence="4 5">
    <name type="scientific">Echinops telfairi</name>
    <name type="common">Lesser hedgehog tenrec</name>
    <dbReference type="NCBI Taxonomy" id="9371"/>
    <lineage>
        <taxon>Eukaryota</taxon>
        <taxon>Metazoa</taxon>
        <taxon>Chordata</taxon>
        <taxon>Craniata</taxon>
        <taxon>Vertebrata</taxon>
        <taxon>Euteleostomi</taxon>
        <taxon>Mammalia</taxon>
        <taxon>Eutheria</taxon>
        <taxon>Afrotheria</taxon>
        <taxon>Tenrecidae</taxon>
        <taxon>Tenrecinae</taxon>
        <taxon>Echinops</taxon>
    </lineage>
</organism>
<evidence type="ECO:0000256" key="2">
    <source>
        <dbReference type="SAM" id="Coils"/>
    </source>
</evidence>
<dbReference type="PANTHER" id="PTHR46292:SF2">
    <property type="entry name" value="COILED-COIL DOMAIN-CONTAINING PROTEIN 102B"/>
    <property type="match status" value="1"/>
</dbReference>
<feature type="coiled-coil region" evidence="2">
    <location>
        <begin position="26"/>
        <end position="53"/>
    </location>
</feature>
<proteinExistence type="predicted"/>
<accession>A0ABM0ZQI1</accession>
<feature type="region of interest" description="Disordered" evidence="3">
    <location>
        <begin position="268"/>
        <end position="289"/>
    </location>
</feature>
<sequence length="315" mass="36722">MEKTMRWWSDCTANWREKWSKVRAERNSAREEGRQLRIQLEMAMKELSALKKKQRLPQGEETLDAHASQVLKHASFPGVCSALQDQFHMPSETREGLVQNEASAKEDTNRKKEGVIVDPLRLNFDSSDLSRDSCPGNLTKAPEPKLQTLNLAVENDILEMPTGQVPSRDFKKTFCKAREMHSSLENEIERLEPTSSLWKWRHEELRESSPTAPTEGLWAHPPTCYKWSEQHQARRAELMPASHHVDPNSEVKKLRWQVEELKQELNRKDNKLNDSQKQTLKLQRSLDEQKEMNEKLETKLRQLQSRITEDTCQCE</sequence>
<keyword evidence="1 2" id="KW-0175">Coiled coil</keyword>
<reference evidence="5" key="1">
    <citation type="submission" date="2025-08" db="UniProtKB">
        <authorList>
            <consortium name="RefSeq"/>
        </authorList>
    </citation>
    <scope>IDENTIFICATION</scope>
</reference>
<evidence type="ECO:0000313" key="5">
    <source>
        <dbReference type="RefSeq" id="XP_012860220.2"/>
    </source>
</evidence>
<dbReference type="GeneID" id="101641614"/>